<dbReference type="AlphaFoldDB" id="A0A0H5NE51"/>
<dbReference type="InterPro" id="IPR000182">
    <property type="entry name" value="GNAT_dom"/>
</dbReference>
<dbReference type="GeneID" id="61134251"/>
<protein>
    <submittedName>
        <fullName evidence="1">Predicted acetyltransferase</fullName>
    </submittedName>
</protein>
<name>A0A0H5NE51_NOCFR</name>
<gene>
    <name evidence="1" type="ORF">ERS450000_00503</name>
</gene>
<dbReference type="EMBL" id="LN868938">
    <property type="protein sequence ID" value="CRY74140.1"/>
    <property type="molecule type" value="Genomic_DNA"/>
</dbReference>
<dbReference type="Proteomes" id="UP000057820">
    <property type="component" value="Chromosome 1"/>
</dbReference>
<sequence>MQLSDGVISLRPATGAERSPIGISPPAAEAAEATGVTPDRIAAEAPIETFAIVRSADEEVVGTLGVRAEAPYLHRDQAELTYAVDPQWRGRGLATRAVVLGCRYVAAAGLAEEVVLRIDPANAASVAVARRARFKYLRSTDVEGEGPLDWYAQAV</sequence>
<reference evidence="2" key="1">
    <citation type="submission" date="2015-03" db="EMBL/GenBank/DDBJ databases">
        <authorList>
            <consortium name="Pathogen Informatics"/>
        </authorList>
    </citation>
    <scope>NUCLEOTIDE SEQUENCE [LARGE SCALE GENOMIC DNA]</scope>
    <source>
        <strain evidence="2">NCTC11134</strain>
    </source>
</reference>
<dbReference type="PROSITE" id="PS51186">
    <property type="entry name" value="GNAT"/>
    <property type="match status" value="1"/>
</dbReference>
<dbReference type="PANTHER" id="PTHR43792">
    <property type="entry name" value="GNAT FAMILY, PUTATIVE (AFU_ORTHOLOGUE AFUA_3G00765)-RELATED-RELATED"/>
    <property type="match status" value="1"/>
</dbReference>
<dbReference type="Pfam" id="PF13302">
    <property type="entry name" value="Acetyltransf_3"/>
    <property type="match status" value="1"/>
</dbReference>
<dbReference type="InterPro" id="IPR051531">
    <property type="entry name" value="N-acetyltransferase"/>
</dbReference>
<dbReference type="RefSeq" id="WP_011210086.1">
    <property type="nucleotide sequence ID" value="NZ_CAACYE020000001.1"/>
</dbReference>
<evidence type="ECO:0000313" key="2">
    <source>
        <dbReference type="Proteomes" id="UP000057820"/>
    </source>
</evidence>
<dbReference type="KEGG" id="nfr:ERS450000_00503"/>
<evidence type="ECO:0000313" key="1">
    <source>
        <dbReference type="EMBL" id="CRY74140.1"/>
    </source>
</evidence>
<dbReference type="GO" id="GO:0016747">
    <property type="term" value="F:acyltransferase activity, transferring groups other than amino-acyl groups"/>
    <property type="evidence" value="ECO:0007669"/>
    <property type="project" value="InterPro"/>
</dbReference>
<dbReference type="SUPFAM" id="SSF55729">
    <property type="entry name" value="Acyl-CoA N-acyltransferases (Nat)"/>
    <property type="match status" value="1"/>
</dbReference>
<dbReference type="InterPro" id="IPR016181">
    <property type="entry name" value="Acyl_CoA_acyltransferase"/>
</dbReference>
<organism evidence="1 2">
    <name type="scientific">Nocardia farcinica</name>
    <dbReference type="NCBI Taxonomy" id="37329"/>
    <lineage>
        <taxon>Bacteria</taxon>
        <taxon>Bacillati</taxon>
        <taxon>Actinomycetota</taxon>
        <taxon>Actinomycetes</taxon>
        <taxon>Mycobacteriales</taxon>
        <taxon>Nocardiaceae</taxon>
        <taxon>Nocardia</taxon>
    </lineage>
</organism>
<accession>A0A0H5NE51</accession>
<keyword evidence="1" id="KW-0808">Transferase</keyword>
<dbReference type="Gene3D" id="3.40.630.30">
    <property type="match status" value="1"/>
</dbReference>
<dbReference type="PANTHER" id="PTHR43792:SF16">
    <property type="entry name" value="N-ACETYLTRANSFERASE DOMAIN-CONTAINING PROTEIN"/>
    <property type="match status" value="1"/>
</dbReference>
<proteinExistence type="predicted"/>
<dbReference type="CDD" id="cd04301">
    <property type="entry name" value="NAT_SF"/>
    <property type="match status" value="1"/>
</dbReference>